<dbReference type="Ensembl" id="ENSOGAT00000027380.1">
    <property type="protein sequence ID" value="ENSOGAP00000019200.1"/>
    <property type="gene ID" value="ENSOGAG00000029324.1"/>
</dbReference>
<dbReference type="InterPro" id="IPR003591">
    <property type="entry name" value="Leu-rich_rpt_typical-subtyp"/>
</dbReference>
<dbReference type="GO" id="GO:0010811">
    <property type="term" value="P:positive regulation of cell-substrate adhesion"/>
    <property type="evidence" value="ECO:0007669"/>
    <property type="project" value="TreeGrafter"/>
</dbReference>
<keyword evidence="4" id="KW-1185">Reference proteome</keyword>
<evidence type="ECO:0000313" key="4">
    <source>
        <dbReference type="Proteomes" id="UP000005225"/>
    </source>
</evidence>
<dbReference type="Gene3D" id="3.80.10.10">
    <property type="entry name" value="Ribonuclease Inhibitor"/>
    <property type="match status" value="2"/>
</dbReference>
<dbReference type="PANTHER" id="PTHR46544">
    <property type="entry name" value="EXTRACELLULAR MATRIX PROTEIN 2-RELATED"/>
    <property type="match status" value="1"/>
</dbReference>
<dbReference type="Proteomes" id="UP000005225">
    <property type="component" value="Unassembled WGS sequence"/>
</dbReference>
<evidence type="ECO:0000313" key="3">
    <source>
        <dbReference type="Ensembl" id="ENSOGAP00000019200.1"/>
    </source>
</evidence>
<sequence length="293" mass="33316">KQLDLSKSKLESWGLYPLASRNLTQLKQLNLDGNTLPTIPALLPYRSSNSTIPPIETTALQRLRHLFTLEVEGNQLQDKDISPHLPDPLQLAPLEAGLKLAAGHPTWPATPMQELHLGTKLMEDVLKHSQSLPMLVFSINRLQEDWLAPEEWVRQDKKKLQTLEVSHNWLMHLPPFLLCSLRHLTLHHNYIKHISSYMFMHMELGLDFLQLSHNRLHADSIHNVSFLGLHASLVELLLDQNQVQAIPHSLLGLKGLQVLSLSHDEISHPCPPCHQLDSQDSNLISTHLENNFI</sequence>
<organism evidence="3 4">
    <name type="scientific">Otolemur garnettii</name>
    <name type="common">Small-eared galago</name>
    <name type="synonym">Garnett's greater bushbaby</name>
    <dbReference type="NCBI Taxonomy" id="30611"/>
    <lineage>
        <taxon>Eukaryota</taxon>
        <taxon>Metazoa</taxon>
        <taxon>Chordata</taxon>
        <taxon>Craniata</taxon>
        <taxon>Vertebrata</taxon>
        <taxon>Euteleostomi</taxon>
        <taxon>Mammalia</taxon>
        <taxon>Eutheria</taxon>
        <taxon>Euarchontoglires</taxon>
        <taxon>Primates</taxon>
        <taxon>Strepsirrhini</taxon>
        <taxon>Lorisiformes</taxon>
        <taxon>Galagidae</taxon>
        <taxon>Otolemur</taxon>
    </lineage>
</organism>
<dbReference type="SUPFAM" id="SSF52058">
    <property type="entry name" value="L domain-like"/>
    <property type="match status" value="1"/>
</dbReference>
<evidence type="ECO:0000256" key="1">
    <source>
        <dbReference type="ARBA" id="ARBA00022614"/>
    </source>
</evidence>
<dbReference type="InterPro" id="IPR001611">
    <property type="entry name" value="Leu-rich_rpt"/>
</dbReference>
<dbReference type="STRING" id="30611.ENSOGAP00000019200"/>
<dbReference type="HOGENOM" id="CLU_000288_186_2_1"/>
<evidence type="ECO:0000256" key="2">
    <source>
        <dbReference type="ARBA" id="ARBA00022737"/>
    </source>
</evidence>
<reference evidence="3" key="3">
    <citation type="submission" date="2025-09" db="UniProtKB">
        <authorList>
            <consortium name="Ensembl"/>
        </authorList>
    </citation>
    <scope>IDENTIFICATION</scope>
</reference>
<keyword evidence="2" id="KW-0677">Repeat</keyword>
<dbReference type="GeneTree" id="ENSGT00940000164248"/>
<dbReference type="eggNOG" id="KOG0619">
    <property type="taxonomic scope" value="Eukaryota"/>
</dbReference>
<dbReference type="GO" id="GO:0030198">
    <property type="term" value="P:extracellular matrix organization"/>
    <property type="evidence" value="ECO:0007669"/>
    <property type="project" value="TreeGrafter"/>
</dbReference>
<dbReference type="AlphaFoldDB" id="H0XSV8"/>
<name>H0XSV8_OTOGA</name>
<dbReference type="PROSITE" id="PS51450">
    <property type="entry name" value="LRR"/>
    <property type="match status" value="2"/>
</dbReference>
<dbReference type="EMBL" id="AAQR03179765">
    <property type="status" value="NOT_ANNOTATED_CDS"/>
    <property type="molecule type" value="Genomic_DNA"/>
</dbReference>
<dbReference type="GO" id="GO:0008201">
    <property type="term" value="F:heparin binding"/>
    <property type="evidence" value="ECO:0007669"/>
    <property type="project" value="TreeGrafter"/>
</dbReference>
<dbReference type="GO" id="GO:0070052">
    <property type="term" value="F:collagen V binding"/>
    <property type="evidence" value="ECO:0007669"/>
    <property type="project" value="TreeGrafter"/>
</dbReference>
<protein>
    <submittedName>
        <fullName evidence="3">Uncharacterized protein</fullName>
    </submittedName>
</protein>
<dbReference type="InParanoid" id="H0XSV8"/>
<dbReference type="InterPro" id="IPR043184">
    <property type="entry name" value="ECM2"/>
</dbReference>
<proteinExistence type="predicted"/>
<dbReference type="OMA" id="WGVCHPR"/>
<dbReference type="InterPro" id="IPR032675">
    <property type="entry name" value="LRR_dom_sf"/>
</dbReference>
<reference evidence="3" key="2">
    <citation type="submission" date="2025-08" db="UniProtKB">
        <authorList>
            <consortium name="Ensembl"/>
        </authorList>
    </citation>
    <scope>IDENTIFICATION</scope>
</reference>
<keyword evidence="1" id="KW-0433">Leucine-rich repeat</keyword>
<reference evidence="4" key="1">
    <citation type="submission" date="2011-03" db="EMBL/GenBank/DDBJ databases">
        <title>Version 3 of the genome sequence of Otolemur garnettii (Bushbaby).</title>
        <authorList>
            <consortium name="The Broad Institute Genome Sequencing Platform"/>
            <person name="Di Palma F."/>
            <person name="Johnson J."/>
            <person name="Lander E.S."/>
            <person name="Lindblad-Toh K."/>
            <person name="Jaffe D.B."/>
            <person name="Gnerre S."/>
            <person name="MacCallum I."/>
            <person name="Przybylski D."/>
            <person name="Ribeiro F.J."/>
            <person name="Burton J.N."/>
            <person name="Walker B.J."/>
            <person name="Sharpe T."/>
            <person name="Hall G."/>
        </authorList>
    </citation>
    <scope>NUCLEOTIDE SEQUENCE [LARGE SCALE GENOMIC DNA]</scope>
</reference>
<dbReference type="SMART" id="SM00369">
    <property type="entry name" value="LRR_TYP"/>
    <property type="match status" value="4"/>
</dbReference>
<dbReference type="Pfam" id="PF13855">
    <property type="entry name" value="LRR_8"/>
    <property type="match status" value="1"/>
</dbReference>
<accession>H0XSV8</accession>
<dbReference type="PANTHER" id="PTHR46544:SF2">
    <property type="entry name" value="EXTRACELLULAR MATRIX PROTEIN 2-RELATED"/>
    <property type="match status" value="1"/>
</dbReference>
<dbReference type="GO" id="GO:0031012">
    <property type="term" value="C:extracellular matrix"/>
    <property type="evidence" value="ECO:0007669"/>
    <property type="project" value="TreeGrafter"/>
</dbReference>